<evidence type="ECO:0000313" key="5">
    <source>
        <dbReference type="Proteomes" id="UP000297429"/>
    </source>
</evidence>
<dbReference type="RefSeq" id="WP_121288051.1">
    <property type="nucleotide sequence ID" value="NZ_RCCK01000017.1"/>
</dbReference>
<reference evidence="3 5" key="2">
    <citation type="submission" date="2019-03" db="EMBL/GenBank/DDBJ databases">
        <authorList>
            <person name="He R.-H."/>
        </authorList>
    </citation>
    <scope>NUCLEOTIDE SEQUENCE [LARGE SCALE GENOMIC DNA]</scope>
    <source>
        <strain evidence="3 5">DSM 19624</strain>
    </source>
</reference>
<evidence type="ECO:0000313" key="3">
    <source>
        <dbReference type="EMBL" id="TFB30292.1"/>
    </source>
</evidence>
<evidence type="ECO:0000313" key="2">
    <source>
        <dbReference type="EMBL" id="RLJ69335.1"/>
    </source>
</evidence>
<proteinExistence type="predicted"/>
<protein>
    <submittedName>
        <fullName evidence="2">Uncharacterized protein</fullName>
    </submittedName>
</protein>
<sequence>MKYQKIVPEIMMDLGEHTVFDDPHAVHQKIIHLHINLENWLGDDILWNLPETIVTERLKKALEHEKYTGFTFDEMEVTKDVYFDDNYHLNKSLPKFYWMKVNGKEDIDDVFLKDYELFMSDRFLEYLKINFSIENLEINPTRNEFDDFIDKMISDRKKGTKEGNPNDDSSKPDDNPWLPPDWDKN</sequence>
<organism evidence="2 4">
    <name type="scientific">Pedobacter alluvionis</name>
    <dbReference type="NCBI Taxonomy" id="475253"/>
    <lineage>
        <taxon>Bacteria</taxon>
        <taxon>Pseudomonadati</taxon>
        <taxon>Bacteroidota</taxon>
        <taxon>Sphingobacteriia</taxon>
        <taxon>Sphingobacteriales</taxon>
        <taxon>Sphingobacteriaceae</taxon>
        <taxon>Pedobacter</taxon>
    </lineage>
</organism>
<dbReference type="AlphaFoldDB" id="A0A497XL35"/>
<dbReference type="OrthoDB" id="5879561at2"/>
<dbReference type="Proteomes" id="UP000273898">
    <property type="component" value="Unassembled WGS sequence"/>
</dbReference>
<dbReference type="EMBL" id="RCCK01000017">
    <property type="protein sequence ID" value="RLJ69335.1"/>
    <property type="molecule type" value="Genomic_DNA"/>
</dbReference>
<dbReference type="Proteomes" id="UP000297429">
    <property type="component" value="Unassembled WGS sequence"/>
</dbReference>
<name>A0A497XL35_9SPHI</name>
<evidence type="ECO:0000313" key="4">
    <source>
        <dbReference type="Proteomes" id="UP000273898"/>
    </source>
</evidence>
<dbReference type="EMBL" id="SOPX01000003">
    <property type="protein sequence ID" value="TFB30292.1"/>
    <property type="molecule type" value="Genomic_DNA"/>
</dbReference>
<gene>
    <name evidence="2" type="ORF">BCL90_5257</name>
    <name evidence="3" type="ORF">E3V97_19180</name>
</gene>
<comment type="caution">
    <text evidence="2">The sequence shown here is derived from an EMBL/GenBank/DDBJ whole genome shotgun (WGS) entry which is preliminary data.</text>
</comment>
<reference evidence="2 4" key="1">
    <citation type="submission" date="2018-10" db="EMBL/GenBank/DDBJ databases">
        <title>Genomic Encyclopedia of Archaeal and Bacterial Type Strains, Phase II (KMG-II): from individual species to whole genera.</title>
        <authorList>
            <person name="Goeker M."/>
        </authorList>
    </citation>
    <scope>NUCLEOTIDE SEQUENCE [LARGE SCALE GENOMIC DNA]</scope>
    <source>
        <strain evidence="2 4">DSM 19624</strain>
    </source>
</reference>
<feature type="region of interest" description="Disordered" evidence="1">
    <location>
        <begin position="156"/>
        <end position="185"/>
    </location>
</feature>
<evidence type="ECO:0000256" key="1">
    <source>
        <dbReference type="SAM" id="MobiDB-lite"/>
    </source>
</evidence>
<keyword evidence="5" id="KW-1185">Reference proteome</keyword>
<accession>A0A497XL35</accession>